<protein>
    <submittedName>
        <fullName evidence="1">4778_t:CDS:1</fullName>
    </submittedName>
</protein>
<gene>
    <name evidence="1" type="ORF">ACOLOM_LOCUS14162</name>
</gene>
<reference evidence="1" key="1">
    <citation type="submission" date="2021-06" db="EMBL/GenBank/DDBJ databases">
        <authorList>
            <person name="Kallberg Y."/>
            <person name="Tangrot J."/>
            <person name="Rosling A."/>
        </authorList>
    </citation>
    <scope>NUCLEOTIDE SEQUENCE</scope>
    <source>
        <strain evidence="1">CL356</strain>
    </source>
</reference>
<name>A0ACA9R5S2_9GLOM</name>
<sequence length="112" mass="13203">KMIDYIASLWIGTAATIWKNTPQHLKPKTLEDYRHRYKQPDGTIAMIPTATGLYSFIRKHWKTVSENETAFKKLYEITFSHARYRSITEFNSDFTDKLLRTGIEYTGNHEAW</sequence>
<feature type="non-terminal residue" evidence="1">
    <location>
        <position position="1"/>
    </location>
</feature>
<keyword evidence="2" id="KW-1185">Reference proteome</keyword>
<comment type="caution">
    <text evidence="1">The sequence shown here is derived from an EMBL/GenBank/DDBJ whole genome shotgun (WGS) entry which is preliminary data.</text>
</comment>
<feature type="non-terminal residue" evidence="1">
    <location>
        <position position="112"/>
    </location>
</feature>
<accession>A0ACA9R5S2</accession>
<organism evidence="1 2">
    <name type="scientific">Acaulospora colombiana</name>
    <dbReference type="NCBI Taxonomy" id="27376"/>
    <lineage>
        <taxon>Eukaryota</taxon>
        <taxon>Fungi</taxon>
        <taxon>Fungi incertae sedis</taxon>
        <taxon>Mucoromycota</taxon>
        <taxon>Glomeromycotina</taxon>
        <taxon>Glomeromycetes</taxon>
        <taxon>Diversisporales</taxon>
        <taxon>Acaulosporaceae</taxon>
        <taxon>Acaulospora</taxon>
    </lineage>
</organism>
<evidence type="ECO:0000313" key="1">
    <source>
        <dbReference type="EMBL" id="CAG8777437.1"/>
    </source>
</evidence>
<evidence type="ECO:0000313" key="2">
    <source>
        <dbReference type="Proteomes" id="UP000789525"/>
    </source>
</evidence>
<dbReference type="EMBL" id="CAJVPT010069035">
    <property type="protein sequence ID" value="CAG8777437.1"/>
    <property type="molecule type" value="Genomic_DNA"/>
</dbReference>
<dbReference type="Proteomes" id="UP000789525">
    <property type="component" value="Unassembled WGS sequence"/>
</dbReference>
<proteinExistence type="predicted"/>